<protein>
    <submittedName>
        <fullName evidence="3">Glycosyl transferase family 1</fullName>
    </submittedName>
</protein>
<dbReference type="Gene3D" id="3.40.50.2000">
    <property type="entry name" value="Glycogen Phosphorylase B"/>
    <property type="match status" value="2"/>
</dbReference>
<dbReference type="InterPro" id="IPR010610">
    <property type="entry name" value="EryCIII-like_C"/>
</dbReference>
<sequence length="409" mass="45365">MKIAILTLGTRGDVQPYAVLGKSLKARGHEVVLATAKNFRSLILSYGLDFTPVEADFQALLDSEEGRKIRKNPFLARKHLKRFVYPMLRDSLVKFYGLAQQSDKVLFHVKTMADNFADQFPGKMIRADVVPASQPTAAFPNPVFSALPLAGFLNRFTYRLTDLGLKMWAKPVREFRQRAGLPERFSKPALPAIYGISEYLLKKPVDFPENNHFTGFWMDGPHSELSQELIDFISAGEPPLLVTFGSMPFDSRLDIVGLIKALHLRLRVRIVVVKGWGLSDVSALEGDPGIKVVDSAPYDKLFPLVKAVVHHGGIGTVAACLRAGKPFLTCPVLYPLGDQFFWGKIAYEKGIALYPLPLKKLSADKFIKSIEELVGNETLYTHAELFASQLSSEDGLTNAAEIIESDGRT</sequence>
<dbReference type="Pfam" id="PF03033">
    <property type="entry name" value="Glyco_transf_28"/>
    <property type="match status" value="1"/>
</dbReference>
<reference evidence="4" key="1">
    <citation type="journal article" date="2019" name="Int. J. Syst. Evol. Microbiol.">
        <title>The Global Catalogue of Microorganisms (GCM) 10K type strain sequencing project: providing services to taxonomists for standard genome sequencing and annotation.</title>
        <authorList>
            <consortium name="The Broad Institute Genomics Platform"/>
            <consortium name="The Broad Institute Genome Sequencing Center for Infectious Disease"/>
            <person name="Wu L."/>
            <person name="Ma J."/>
        </authorList>
    </citation>
    <scope>NUCLEOTIDE SEQUENCE [LARGE SCALE GENOMIC DNA]</scope>
    <source>
        <strain evidence="4">CGMCC 1.15342</strain>
    </source>
</reference>
<dbReference type="InterPro" id="IPR002213">
    <property type="entry name" value="UDP_glucos_trans"/>
</dbReference>
<feature type="domain" description="Erythromycin biosynthesis protein CIII-like C-terminal" evidence="2">
    <location>
        <begin position="279"/>
        <end position="393"/>
    </location>
</feature>
<organism evidence="3 4">
    <name type="scientific">Parapedobacter defluvii</name>
    <dbReference type="NCBI Taxonomy" id="2045106"/>
    <lineage>
        <taxon>Bacteria</taxon>
        <taxon>Pseudomonadati</taxon>
        <taxon>Bacteroidota</taxon>
        <taxon>Sphingobacteriia</taxon>
        <taxon>Sphingobacteriales</taxon>
        <taxon>Sphingobacteriaceae</taxon>
        <taxon>Parapedobacter</taxon>
    </lineage>
</organism>
<dbReference type="CDD" id="cd03784">
    <property type="entry name" value="GT1_Gtf-like"/>
    <property type="match status" value="1"/>
</dbReference>
<dbReference type="InterPro" id="IPR050426">
    <property type="entry name" value="Glycosyltransferase_28"/>
</dbReference>
<dbReference type="PANTHER" id="PTHR48050">
    <property type="entry name" value="STEROL 3-BETA-GLUCOSYLTRANSFERASE"/>
    <property type="match status" value="1"/>
</dbReference>
<dbReference type="PANTHER" id="PTHR48050:SF13">
    <property type="entry name" value="STEROL 3-BETA-GLUCOSYLTRANSFERASE UGT80A2"/>
    <property type="match status" value="1"/>
</dbReference>
<evidence type="ECO:0000313" key="3">
    <source>
        <dbReference type="EMBL" id="GGC42530.1"/>
    </source>
</evidence>
<comment type="caution">
    <text evidence="3">The sequence shown here is derived from an EMBL/GenBank/DDBJ whole genome shotgun (WGS) entry which is preliminary data.</text>
</comment>
<gene>
    <name evidence="3" type="ORF">GCM10011386_38460</name>
</gene>
<proteinExistence type="predicted"/>
<evidence type="ECO:0000313" key="4">
    <source>
        <dbReference type="Proteomes" id="UP000597338"/>
    </source>
</evidence>
<evidence type="ECO:0000259" key="1">
    <source>
        <dbReference type="Pfam" id="PF03033"/>
    </source>
</evidence>
<dbReference type="RefSeq" id="WP_188753093.1">
    <property type="nucleotide sequence ID" value="NZ_BMIK01000018.1"/>
</dbReference>
<keyword evidence="3" id="KW-0808">Transferase</keyword>
<evidence type="ECO:0000259" key="2">
    <source>
        <dbReference type="Pfam" id="PF06722"/>
    </source>
</evidence>
<feature type="domain" description="Glycosyltransferase family 28 N-terminal" evidence="1">
    <location>
        <begin position="3"/>
        <end position="77"/>
    </location>
</feature>
<dbReference type="Proteomes" id="UP000597338">
    <property type="component" value="Unassembled WGS sequence"/>
</dbReference>
<dbReference type="SUPFAM" id="SSF53756">
    <property type="entry name" value="UDP-Glycosyltransferase/glycogen phosphorylase"/>
    <property type="match status" value="1"/>
</dbReference>
<keyword evidence="4" id="KW-1185">Reference proteome</keyword>
<dbReference type="InterPro" id="IPR004276">
    <property type="entry name" value="GlycoTrans_28_N"/>
</dbReference>
<dbReference type="EMBL" id="BMIK01000018">
    <property type="protein sequence ID" value="GGC42530.1"/>
    <property type="molecule type" value="Genomic_DNA"/>
</dbReference>
<dbReference type="GO" id="GO:0016740">
    <property type="term" value="F:transferase activity"/>
    <property type="evidence" value="ECO:0007669"/>
    <property type="project" value="UniProtKB-KW"/>
</dbReference>
<name>A0ABQ1MMY3_9SPHI</name>
<accession>A0ABQ1MMY3</accession>
<dbReference type="Pfam" id="PF06722">
    <property type="entry name" value="EryCIII-like_C"/>
    <property type="match status" value="1"/>
</dbReference>